<reference evidence="2 3" key="1">
    <citation type="submission" date="2013-10" db="EMBL/GenBank/DDBJ databases">
        <title>The Genome Sequence of Acinetobacter tjernbergiae CIP107465.</title>
        <authorList>
            <consortium name="The Broad Institute Genomics Platform"/>
            <consortium name="The Broad Institute Genome Sequencing Center for Infectious Disease"/>
            <person name="Cerqueira G."/>
            <person name="Feldgarden M."/>
            <person name="Courvalin P."/>
            <person name="Grillot-Courvalin C."/>
            <person name="Clermont D."/>
            <person name="Rocha E."/>
            <person name="Yoon E.-J."/>
            <person name="Nemec A."/>
            <person name="Young S.K."/>
            <person name="Zeng Q."/>
            <person name="Gargeya S."/>
            <person name="Fitzgerald M."/>
            <person name="Abouelleil A."/>
            <person name="Alvarado L."/>
            <person name="Berlin A.M."/>
            <person name="Chapman S.B."/>
            <person name="Gainer-Dewar J."/>
            <person name="Goldberg J."/>
            <person name="Gnerre S."/>
            <person name="Griggs A."/>
            <person name="Gujja S."/>
            <person name="Hansen M."/>
            <person name="Howarth C."/>
            <person name="Imamovic A."/>
            <person name="Ireland A."/>
            <person name="Larimer J."/>
            <person name="McCowan C."/>
            <person name="Murphy C."/>
            <person name="Pearson M."/>
            <person name="Poon T.W."/>
            <person name="Priest M."/>
            <person name="Roberts A."/>
            <person name="Saif S."/>
            <person name="Shea T."/>
            <person name="Sykes S."/>
            <person name="Wortman J."/>
            <person name="Nusbaum C."/>
            <person name="Birren B."/>
        </authorList>
    </citation>
    <scope>NUCLEOTIDE SEQUENCE [LARGE SCALE GENOMIC DNA]</scope>
    <source>
        <strain evidence="2 3">CIP 107465</strain>
    </source>
</reference>
<evidence type="ECO:0000256" key="1">
    <source>
        <dbReference type="SAM" id="Coils"/>
    </source>
</evidence>
<protein>
    <submittedName>
        <fullName evidence="2">Uncharacterized protein</fullName>
    </submittedName>
</protein>
<dbReference type="EMBL" id="AYEV01000013">
    <property type="protein sequence ID" value="ESK55853.1"/>
    <property type="molecule type" value="Genomic_DNA"/>
</dbReference>
<dbReference type="Proteomes" id="UP000017404">
    <property type="component" value="Unassembled WGS sequence"/>
</dbReference>
<dbReference type="RefSeq" id="WP_018679165.1">
    <property type="nucleotide sequence ID" value="NZ_AYEV01000013.1"/>
</dbReference>
<dbReference type="OrthoDB" id="6713263at2"/>
<dbReference type="eggNOG" id="ENOG502ZN2Y">
    <property type="taxonomic scope" value="Bacteria"/>
</dbReference>
<gene>
    <name evidence="2" type="ORF">F990_01507</name>
</gene>
<sequence>MRKIVYLILLLSLLWLAKLSYDVAQYSQIVPQLQQQLAKTEQRYTLLNDQFVAVQRQLKDGTIADASESKTSPPTIVTGIAPVILIKQQLQLVQFSLDQQQFIYALDHLNQVQQQLAQYTVSPALERSLMKAIEQDKHAIQHYVLVQTQQQQQLDTLLQQLDQKLIQEIKTPNLKTQKAESNAWWHWFRLEKIQPMQPDLINRHLILKEAQLRLLLASQALHQGQVSEYRKSIQEVMQLLTQLPDQNSQAIKQRLEKILNLPVVPTPKLTTLGLLG</sequence>
<evidence type="ECO:0000313" key="3">
    <source>
        <dbReference type="Proteomes" id="UP000017404"/>
    </source>
</evidence>
<evidence type="ECO:0000313" key="2">
    <source>
        <dbReference type="EMBL" id="ESK55853.1"/>
    </source>
</evidence>
<dbReference type="STRING" id="202955.GCA_000759995_00800"/>
<dbReference type="PATRIC" id="fig|1120928.5.peg.1534"/>
<proteinExistence type="predicted"/>
<keyword evidence="1" id="KW-0175">Coiled coil</keyword>
<comment type="caution">
    <text evidence="2">The sequence shown here is derived from an EMBL/GenBank/DDBJ whole genome shotgun (WGS) entry which is preliminary data.</text>
</comment>
<feature type="coiled-coil region" evidence="1">
    <location>
        <begin position="23"/>
        <end position="50"/>
    </location>
</feature>
<keyword evidence="3" id="KW-1185">Reference proteome</keyword>
<accession>V2UMA8</accession>
<dbReference type="AlphaFoldDB" id="V2UMA8"/>
<organism evidence="2 3">
    <name type="scientific">Acinetobacter tjernbergiae DSM 14971 = CIP 107465</name>
    <dbReference type="NCBI Taxonomy" id="1120928"/>
    <lineage>
        <taxon>Bacteria</taxon>
        <taxon>Pseudomonadati</taxon>
        <taxon>Pseudomonadota</taxon>
        <taxon>Gammaproteobacteria</taxon>
        <taxon>Moraxellales</taxon>
        <taxon>Moraxellaceae</taxon>
        <taxon>Acinetobacter</taxon>
    </lineage>
</organism>
<name>V2UMA8_9GAMM</name>